<evidence type="ECO:0000313" key="3">
    <source>
        <dbReference type="EMBL" id="SJM66804.1"/>
    </source>
</evidence>
<evidence type="ECO:0000256" key="1">
    <source>
        <dbReference type="SAM" id="MobiDB-lite"/>
    </source>
</evidence>
<feature type="compositionally biased region" description="Basic and acidic residues" evidence="1">
    <location>
        <begin position="68"/>
        <end position="77"/>
    </location>
</feature>
<dbReference type="Proteomes" id="UP000195766">
    <property type="component" value="Unassembled WGS sequence"/>
</dbReference>
<dbReference type="AlphaFoldDB" id="A0A1R4GF47"/>
<dbReference type="EMBL" id="FUIE01000065">
    <property type="protein sequence ID" value="SJM66804.1"/>
    <property type="molecule type" value="Genomic_DNA"/>
</dbReference>
<reference evidence="3 4" key="1">
    <citation type="submission" date="2017-02" db="EMBL/GenBank/DDBJ databases">
        <authorList>
            <person name="Peterson S.W."/>
        </authorList>
    </citation>
    <scope>NUCLEOTIDE SEQUENCE [LARGE SCALE GENOMIC DNA]</scope>
    <source>
        <strain evidence="3 4">3F5N</strain>
    </source>
</reference>
<proteinExistence type="predicted"/>
<dbReference type="Gene3D" id="1.10.10.60">
    <property type="entry name" value="Homeodomain-like"/>
    <property type="match status" value="1"/>
</dbReference>
<gene>
    <name evidence="3" type="ORF">FM111_12240</name>
</gene>
<name>A0A1R4GF47_BREDI</name>
<dbReference type="GO" id="GO:0003700">
    <property type="term" value="F:DNA-binding transcription factor activity"/>
    <property type="evidence" value="ECO:0007669"/>
    <property type="project" value="InterPro"/>
</dbReference>
<protein>
    <recommendedName>
        <fullName evidence="2">HTH araC/xylS-type domain-containing protein</fullName>
    </recommendedName>
</protein>
<evidence type="ECO:0000259" key="2">
    <source>
        <dbReference type="PROSITE" id="PS01124"/>
    </source>
</evidence>
<dbReference type="GO" id="GO:0043565">
    <property type="term" value="F:sequence-specific DNA binding"/>
    <property type="evidence" value="ECO:0007669"/>
    <property type="project" value="InterPro"/>
</dbReference>
<dbReference type="PROSITE" id="PS01124">
    <property type="entry name" value="HTH_ARAC_FAMILY_2"/>
    <property type="match status" value="1"/>
</dbReference>
<sequence length="77" mass="8075">MEAAVAYGLAQGQGATDLVAVAIDAGFSDQSHLGREVRRLTVTSPSRLEASIRSDEVADGGPRVSSADTERTFRPLS</sequence>
<organism evidence="3 4">
    <name type="scientific">Brevundimonas diminuta 3F5N</name>
    <dbReference type="NCBI Taxonomy" id="1255603"/>
    <lineage>
        <taxon>Bacteria</taxon>
        <taxon>Pseudomonadati</taxon>
        <taxon>Pseudomonadota</taxon>
        <taxon>Alphaproteobacteria</taxon>
        <taxon>Caulobacterales</taxon>
        <taxon>Caulobacteraceae</taxon>
        <taxon>Brevundimonas</taxon>
    </lineage>
</organism>
<dbReference type="InterPro" id="IPR018060">
    <property type="entry name" value="HTH_AraC"/>
</dbReference>
<evidence type="ECO:0000313" key="4">
    <source>
        <dbReference type="Proteomes" id="UP000195766"/>
    </source>
</evidence>
<accession>A0A1R4GF47</accession>
<feature type="domain" description="HTH araC/xylS-type" evidence="2">
    <location>
        <begin position="1"/>
        <end position="51"/>
    </location>
</feature>
<feature type="region of interest" description="Disordered" evidence="1">
    <location>
        <begin position="51"/>
        <end position="77"/>
    </location>
</feature>